<protein>
    <submittedName>
        <fullName evidence="1">Uncharacterized protein</fullName>
    </submittedName>
</protein>
<evidence type="ECO:0000313" key="1">
    <source>
        <dbReference type="EMBL" id="TWU67188.1"/>
    </source>
</evidence>
<organism evidence="1 2">
    <name type="scientific">Crateriforma conspicua</name>
    <dbReference type="NCBI Taxonomy" id="2527996"/>
    <lineage>
        <taxon>Bacteria</taxon>
        <taxon>Pseudomonadati</taxon>
        <taxon>Planctomycetota</taxon>
        <taxon>Planctomycetia</taxon>
        <taxon>Planctomycetales</taxon>
        <taxon>Planctomycetaceae</taxon>
        <taxon>Crateriforma</taxon>
    </lineage>
</organism>
<name>A0A5C6G0P3_9PLAN</name>
<accession>A0A5C6G0P3</accession>
<dbReference type="Proteomes" id="UP000316476">
    <property type="component" value="Unassembled WGS sequence"/>
</dbReference>
<gene>
    <name evidence="1" type="ORF">V7x_27610</name>
</gene>
<comment type="caution">
    <text evidence="1">The sequence shown here is derived from an EMBL/GenBank/DDBJ whole genome shotgun (WGS) entry which is preliminary data.</text>
</comment>
<dbReference type="AlphaFoldDB" id="A0A5C6G0P3"/>
<evidence type="ECO:0000313" key="2">
    <source>
        <dbReference type="Proteomes" id="UP000316476"/>
    </source>
</evidence>
<reference evidence="1 2" key="1">
    <citation type="submission" date="2019-02" db="EMBL/GenBank/DDBJ databases">
        <title>Deep-cultivation of Planctomycetes and their phenomic and genomic characterization uncovers novel biology.</title>
        <authorList>
            <person name="Wiegand S."/>
            <person name="Jogler M."/>
            <person name="Boedeker C."/>
            <person name="Pinto D."/>
            <person name="Vollmers J."/>
            <person name="Rivas-Marin E."/>
            <person name="Kohn T."/>
            <person name="Peeters S.H."/>
            <person name="Heuer A."/>
            <person name="Rast P."/>
            <person name="Oberbeckmann S."/>
            <person name="Bunk B."/>
            <person name="Jeske O."/>
            <person name="Meyerdierks A."/>
            <person name="Storesund J.E."/>
            <person name="Kallscheuer N."/>
            <person name="Luecker S."/>
            <person name="Lage O.M."/>
            <person name="Pohl T."/>
            <person name="Merkel B.J."/>
            <person name="Hornburger P."/>
            <person name="Mueller R.-W."/>
            <person name="Bruemmer F."/>
            <person name="Labrenz M."/>
            <person name="Spormann A.M."/>
            <person name="Op Den Camp H."/>
            <person name="Overmann J."/>
            <person name="Amann R."/>
            <person name="Jetten M.S.M."/>
            <person name="Mascher T."/>
            <person name="Medema M.H."/>
            <person name="Devos D.P."/>
            <person name="Kaster A.-K."/>
            <person name="Ovreas L."/>
            <person name="Rohde M."/>
            <person name="Galperin M.Y."/>
            <person name="Jogler C."/>
        </authorList>
    </citation>
    <scope>NUCLEOTIDE SEQUENCE [LARGE SCALE GENOMIC DNA]</scope>
    <source>
        <strain evidence="1 2">V7</strain>
    </source>
</reference>
<sequence length="72" mass="7536">MLVSLSDRSCRWGAIDEGVIIAMTKGTGGVPKRSRVDQNARHAGAAFWESGKPNFARRGYAAPCASGSAALV</sequence>
<dbReference type="EMBL" id="SJPZ01000001">
    <property type="protein sequence ID" value="TWU67188.1"/>
    <property type="molecule type" value="Genomic_DNA"/>
</dbReference>
<proteinExistence type="predicted"/>